<feature type="non-terminal residue" evidence="1">
    <location>
        <position position="1"/>
    </location>
</feature>
<name>A0ABV1AV59_9FIRM</name>
<evidence type="ECO:0000313" key="2">
    <source>
        <dbReference type="Proteomes" id="UP001457197"/>
    </source>
</evidence>
<reference evidence="1 2" key="1">
    <citation type="submission" date="2024-03" db="EMBL/GenBank/DDBJ databases">
        <title>Human intestinal bacterial collection.</title>
        <authorList>
            <person name="Pauvert C."/>
            <person name="Hitch T.C.A."/>
            <person name="Clavel T."/>
        </authorList>
    </citation>
    <scope>NUCLEOTIDE SEQUENCE [LARGE SCALE GENOMIC DNA]</scope>
    <source>
        <strain evidence="1 2">CLA-AA-H175</strain>
    </source>
</reference>
<dbReference type="RefSeq" id="WP_349151756.1">
    <property type="nucleotide sequence ID" value="NZ_JBBMEO010000003.1"/>
</dbReference>
<dbReference type="Proteomes" id="UP001457197">
    <property type="component" value="Unassembled WGS sequence"/>
</dbReference>
<evidence type="ECO:0000313" key="1">
    <source>
        <dbReference type="EMBL" id="MEQ2361216.1"/>
    </source>
</evidence>
<organism evidence="1 2">
    <name type="scientific">Faecalibacterium tardum</name>
    <dbReference type="NCBI Taxonomy" id="3133156"/>
    <lineage>
        <taxon>Bacteria</taxon>
        <taxon>Bacillati</taxon>
        <taxon>Bacillota</taxon>
        <taxon>Clostridia</taxon>
        <taxon>Eubacteriales</taxon>
        <taxon>Oscillospiraceae</taxon>
        <taxon>Faecalibacterium</taxon>
    </lineage>
</organism>
<protein>
    <submittedName>
        <fullName evidence="1">Uncharacterized protein</fullName>
    </submittedName>
</protein>
<keyword evidence="2" id="KW-1185">Reference proteome</keyword>
<gene>
    <name evidence="1" type="ORF">WMO44_03510</name>
</gene>
<accession>A0ABV1AV59</accession>
<dbReference type="EMBL" id="JBBMEO010000003">
    <property type="protein sequence ID" value="MEQ2361216.1"/>
    <property type="molecule type" value="Genomic_DNA"/>
</dbReference>
<sequence length="62" mass="6881">CWGSGQQDARAAQGTMRMLGAATRKKRKPFQIVLPVQPAPHLQIKFASFLRFTAIFSNFAGM</sequence>
<proteinExistence type="predicted"/>
<comment type="caution">
    <text evidence="1">The sequence shown here is derived from an EMBL/GenBank/DDBJ whole genome shotgun (WGS) entry which is preliminary data.</text>
</comment>